<reference evidence="2" key="1">
    <citation type="submission" date="2017-06" db="EMBL/GenBank/DDBJ databases">
        <authorList>
            <person name="Varghese N."/>
            <person name="Submissions S."/>
        </authorList>
    </citation>
    <scope>NUCLEOTIDE SEQUENCE [LARGE SCALE GENOMIC DNA]</scope>
    <source>
        <strain evidence="2">DSM 137</strain>
    </source>
</reference>
<evidence type="ECO:0000313" key="2">
    <source>
        <dbReference type="Proteomes" id="UP000198418"/>
    </source>
</evidence>
<proteinExistence type="predicted"/>
<dbReference type="Proteomes" id="UP000198418">
    <property type="component" value="Unassembled WGS sequence"/>
</dbReference>
<sequence length="68" mass="7730">MPRSRINASRHATRGEVVAVKNGQIAWTGPMAEVEDAGEFDALFCHEEDEEELVHRLRSKLQPLSEKR</sequence>
<organism evidence="1 2">
    <name type="scientific">Rhodoblastus acidophilus</name>
    <name type="common">Rhodopseudomonas acidophila</name>
    <dbReference type="NCBI Taxonomy" id="1074"/>
    <lineage>
        <taxon>Bacteria</taxon>
        <taxon>Pseudomonadati</taxon>
        <taxon>Pseudomonadota</taxon>
        <taxon>Alphaproteobacteria</taxon>
        <taxon>Hyphomicrobiales</taxon>
        <taxon>Rhodoblastaceae</taxon>
        <taxon>Rhodoblastus</taxon>
    </lineage>
</organism>
<accession>A0A212SBT0</accession>
<name>A0A212SBT0_RHOAC</name>
<protein>
    <submittedName>
        <fullName evidence="1">Uncharacterized protein</fullName>
    </submittedName>
</protein>
<dbReference type="EMBL" id="FYDG01000023">
    <property type="protein sequence ID" value="SNB82885.1"/>
    <property type="molecule type" value="Genomic_DNA"/>
</dbReference>
<dbReference type="RefSeq" id="WP_104469709.1">
    <property type="nucleotide sequence ID" value="NZ_FYDG01000023.1"/>
</dbReference>
<keyword evidence="2" id="KW-1185">Reference proteome</keyword>
<evidence type="ECO:0000313" key="1">
    <source>
        <dbReference type="EMBL" id="SNB82885.1"/>
    </source>
</evidence>
<gene>
    <name evidence="1" type="ORF">SAMN06265338_12310</name>
</gene>
<dbReference type="AlphaFoldDB" id="A0A212SBT0"/>